<organism evidence="2 3">
    <name type="scientific">Symbiodinium natans</name>
    <dbReference type="NCBI Taxonomy" id="878477"/>
    <lineage>
        <taxon>Eukaryota</taxon>
        <taxon>Sar</taxon>
        <taxon>Alveolata</taxon>
        <taxon>Dinophyceae</taxon>
        <taxon>Suessiales</taxon>
        <taxon>Symbiodiniaceae</taxon>
        <taxon>Symbiodinium</taxon>
    </lineage>
</organism>
<keyword evidence="3" id="KW-1185">Reference proteome</keyword>
<accession>A0A812M9C4</accession>
<evidence type="ECO:0000259" key="1">
    <source>
        <dbReference type="Pfam" id="PF21962"/>
    </source>
</evidence>
<feature type="domain" description="DUF6924" evidence="1">
    <location>
        <begin position="11"/>
        <end position="161"/>
    </location>
</feature>
<sequence length="163" mass="18075">MAGDGCTPYSPWVVRTHFSESDKRWQILQDELVAPQGEDQFRAYVRFQNDESAFSGLRPIEVVNALPDNYPQLYVFVADEDTLTTKESTVLVISFEPGDAAEAGEGQDAKPKPKDVKAEDLRSFRAVPSAVQCVENNLSIANMDFDDFLESSGSDGVFRGFPD</sequence>
<dbReference type="Proteomes" id="UP000604046">
    <property type="component" value="Unassembled WGS sequence"/>
</dbReference>
<comment type="caution">
    <text evidence="2">The sequence shown here is derived from an EMBL/GenBank/DDBJ whole genome shotgun (WGS) entry which is preliminary data.</text>
</comment>
<gene>
    <name evidence="2" type="ORF">SNAT2548_LOCUS12860</name>
</gene>
<dbReference type="OrthoDB" id="2999570at2759"/>
<reference evidence="2" key="1">
    <citation type="submission" date="2021-02" db="EMBL/GenBank/DDBJ databases">
        <authorList>
            <person name="Dougan E. K."/>
            <person name="Rhodes N."/>
            <person name="Thang M."/>
            <person name="Chan C."/>
        </authorList>
    </citation>
    <scope>NUCLEOTIDE SEQUENCE</scope>
</reference>
<name>A0A812M9C4_9DINO</name>
<dbReference type="InterPro" id="IPR053832">
    <property type="entry name" value="DUF6924"/>
</dbReference>
<dbReference type="Pfam" id="PF21962">
    <property type="entry name" value="DUF6924"/>
    <property type="match status" value="1"/>
</dbReference>
<dbReference type="EMBL" id="CAJNDS010001291">
    <property type="protein sequence ID" value="CAE7254396.1"/>
    <property type="molecule type" value="Genomic_DNA"/>
</dbReference>
<dbReference type="AlphaFoldDB" id="A0A812M9C4"/>
<proteinExistence type="predicted"/>
<protein>
    <recommendedName>
        <fullName evidence="1">DUF6924 domain-containing protein</fullName>
    </recommendedName>
</protein>
<evidence type="ECO:0000313" key="3">
    <source>
        <dbReference type="Proteomes" id="UP000604046"/>
    </source>
</evidence>
<evidence type="ECO:0000313" key="2">
    <source>
        <dbReference type="EMBL" id="CAE7254396.1"/>
    </source>
</evidence>